<dbReference type="Pfam" id="PF18114">
    <property type="entry name" value="Suv3_N"/>
    <property type="match status" value="1"/>
</dbReference>
<dbReference type="PROSITE" id="PS51192">
    <property type="entry name" value="HELICASE_ATP_BIND_1"/>
    <property type="match status" value="1"/>
</dbReference>
<organism evidence="16 17">
    <name type="scientific">Ditylenchus dipsaci</name>
    <dbReference type="NCBI Taxonomy" id="166011"/>
    <lineage>
        <taxon>Eukaryota</taxon>
        <taxon>Metazoa</taxon>
        <taxon>Ecdysozoa</taxon>
        <taxon>Nematoda</taxon>
        <taxon>Chromadorea</taxon>
        <taxon>Rhabditida</taxon>
        <taxon>Tylenchina</taxon>
        <taxon>Tylenchomorpha</taxon>
        <taxon>Sphaerularioidea</taxon>
        <taxon>Anguinidae</taxon>
        <taxon>Anguininae</taxon>
        <taxon>Ditylenchus</taxon>
    </lineage>
</organism>
<keyword evidence="11" id="KW-0496">Mitochondrion</keyword>
<evidence type="ECO:0000256" key="11">
    <source>
        <dbReference type="ARBA" id="ARBA00023128"/>
    </source>
</evidence>
<dbReference type="SMART" id="SM00490">
    <property type="entry name" value="HELICc"/>
    <property type="match status" value="1"/>
</dbReference>
<dbReference type="Pfam" id="PF00271">
    <property type="entry name" value="Helicase_C"/>
    <property type="match status" value="1"/>
</dbReference>
<name>A0A915CQU7_9BILA</name>
<feature type="compositionally biased region" description="Low complexity" evidence="13">
    <location>
        <begin position="41"/>
        <end position="58"/>
    </location>
</feature>
<dbReference type="InterPro" id="IPR041082">
    <property type="entry name" value="Suv3_C_1"/>
</dbReference>
<dbReference type="WBParaSite" id="jg11625">
    <property type="protein sequence ID" value="jg11625"/>
    <property type="gene ID" value="jg11625"/>
</dbReference>
<dbReference type="EC" id="3.6.4.13" evidence="5"/>
<dbReference type="AlphaFoldDB" id="A0A915CQU7"/>
<feature type="domain" description="Helicase ATP-binding" evidence="14">
    <location>
        <begin position="280"/>
        <end position="418"/>
    </location>
</feature>
<evidence type="ECO:0000256" key="2">
    <source>
        <dbReference type="ARBA" id="ARBA00001946"/>
    </source>
</evidence>
<comment type="similarity">
    <text evidence="4">Belongs to the helicase family.</text>
</comment>
<evidence type="ECO:0000259" key="15">
    <source>
        <dbReference type="PROSITE" id="PS51194"/>
    </source>
</evidence>
<evidence type="ECO:0000256" key="3">
    <source>
        <dbReference type="ARBA" id="ARBA00004173"/>
    </source>
</evidence>
<accession>A0A915CQU7</accession>
<comment type="catalytic activity">
    <reaction evidence="12">
        <text>ATP + H2O = ADP + phosphate + H(+)</text>
        <dbReference type="Rhea" id="RHEA:13065"/>
        <dbReference type="ChEBI" id="CHEBI:15377"/>
        <dbReference type="ChEBI" id="CHEBI:15378"/>
        <dbReference type="ChEBI" id="CHEBI:30616"/>
        <dbReference type="ChEBI" id="CHEBI:43474"/>
        <dbReference type="ChEBI" id="CHEBI:456216"/>
        <dbReference type="EC" id="3.6.4.13"/>
    </reaction>
</comment>
<dbReference type="Gene3D" id="3.40.50.300">
    <property type="entry name" value="P-loop containing nucleotide triphosphate hydrolases"/>
    <property type="match status" value="2"/>
</dbReference>
<keyword evidence="6" id="KW-0547">Nucleotide-binding</keyword>
<dbReference type="InterPro" id="IPR041453">
    <property type="entry name" value="Suv3_N"/>
</dbReference>
<dbReference type="FunFam" id="3.40.50.300:FF:000269">
    <property type="entry name" value="ATP-dependent RNA helicase SUPV3L1, mitochondrial"/>
    <property type="match status" value="1"/>
</dbReference>
<evidence type="ECO:0000256" key="6">
    <source>
        <dbReference type="ARBA" id="ARBA00022741"/>
    </source>
</evidence>
<dbReference type="GO" id="GO:0016787">
    <property type="term" value="F:hydrolase activity"/>
    <property type="evidence" value="ECO:0007669"/>
    <property type="project" value="UniProtKB-KW"/>
</dbReference>
<evidence type="ECO:0000256" key="4">
    <source>
        <dbReference type="ARBA" id="ARBA00008708"/>
    </source>
</evidence>
<dbReference type="PROSITE" id="PS51194">
    <property type="entry name" value="HELICASE_CTER"/>
    <property type="match status" value="1"/>
</dbReference>
<keyword evidence="9" id="KW-0067">ATP-binding</keyword>
<evidence type="ECO:0000256" key="5">
    <source>
        <dbReference type="ARBA" id="ARBA00012552"/>
    </source>
</evidence>
<sequence length="686" mass="78084">MLEKTILNQKSALEMESLLHRRASRCWSTIRIALNQTLYSTSSPFSSSQKTSNSTNQTDNHKRRHRSRQARIQPQQPIRLEDVNLSHISRSQLFSESRKVFNPRREVQVAHKLKARIAGTKLKTPRSLAFKPVTRAYSPPVQQFSDELIVPVDTNSTFYHGFGVKQFDSEVPESFVEFVKPVLDQLFLNPIIQELAQDNYLSGRLFEEAANSFRAFCTKQGYFDGELRIIFDDIKEQKHSADLLFPHFLSHARQIFPHIDSMKELKQTSDLTQPHTWFPWARSIHRKIIFHAGPTNSGKTYEALEYLKQAKSGMYCAPLRLLAAEIFRKLNQSGVPCDLVTGEDRQYAQDKKHPANHVSSTVEMLSPKTHKDLAVIDEIQMVRDKERGWAFTRALLAAAAPEVHLCGEEAAIDIVQRILDPIGEHVEIRRYERKSPLTISTHGLTSLSDVQDGDCLVCFSKYSVVSLARKIKRNTGREVAVIYGDMPPAAKKAEADRFNDPEDKCKILVATDAIGMGINLNIARIVFASLRRVRVDQKFIPNYFARQISGRAGRFGLTHQSGYYMALIDSSLNCKNHRILDMLMKEKIENIKKQESLQNGKKLRFCETSQNFFVCLPDDMRNLAEAIQHVSMELKDKWTFCHAPIKTTNPLLAAVSESGPHPAQDCLSPYPCRFSELPEKLIAKFG</sequence>
<proteinExistence type="inferred from homology"/>
<dbReference type="Proteomes" id="UP000887574">
    <property type="component" value="Unplaced"/>
</dbReference>
<dbReference type="Gene3D" id="1.20.272.40">
    <property type="match status" value="1"/>
</dbReference>
<dbReference type="InterPro" id="IPR050699">
    <property type="entry name" value="RNA-DNA_Helicase"/>
</dbReference>
<evidence type="ECO:0000256" key="10">
    <source>
        <dbReference type="ARBA" id="ARBA00022946"/>
    </source>
</evidence>
<comment type="cofactor">
    <cofactor evidence="1">
        <name>Mn(2+)</name>
        <dbReference type="ChEBI" id="CHEBI:29035"/>
    </cofactor>
</comment>
<protein>
    <recommendedName>
        <fullName evidence="5">RNA helicase</fullName>
        <ecNumber evidence="5">3.6.4.13</ecNumber>
    </recommendedName>
</protein>
<dbReference type="PANTHER" id="PTHR12131:SF1">
    <property type="entry name" value="ATP-DEPENDENT RNA HELICASE SUPV3L1, MITOCHONDRIAL-RELATED"/>
    <property type="match status" value="1"/>
</dbReference>
<dbReference type="SMART" id="SM00487">
    <property type="entry name" value="DEXDc"/>
    <property type="match status" value="1"/>
</dbReference>
<feature type="region of interest" description="Disordered" evidence="13">
    <location>
        <begin position="41"/>
        <end position="76"/>
    </location>
</feature>
<evidence type="ECO:0000259" key="14">
    <source>
        <dbReference type="PROSITE" id="PS51192"/>
    </source>
</evidence>
<dbReference type="PANTHER" id="PTHR12131">
    <property type="entry name" value="ATP-DEPENDENT RNA AND DNA HELICASE"/>
    <property type="match status" value="1"/>
</dbReference>
<dbReference type="Gene3D" id="1.10.1740.140">
    <property type="match status" value="1"/>
</dbReference>
<evidence type="ECO:0000256" key="12">
    <source>
        <dbReference type="ARBA" id="ARBA00047984"/>
    </source>
</evidence>
<dbReference type="CDD" id="cd18805">
    <property type="entry name" value="SF2_C_suv3"/>
    <property type="match status" value="1"/>
</dbReference>
<dbReference type="SUPFAM" id="SSF52540">
    <property type="entry name" value="P-loop containing nucleoside triphosphate hydrolases"/>
    <property type="match status" value="1"/>
</dbReference>
<keyword evidence="8" id="KW-0347">Helicase</keyword>
<dbReference type="GO" id="GO:0005524">
    <property type="term" value="F:ATP binding"/>
    <property type="evidence" value="ECO:0007669"/>
    <property type="project" value="UniProtKB-KW"/>
</dbReference>
<keyword evidence="16" id="KW-1185">Reference proteome</keyword>
<reference evidence="17" key="1">
    <citation type="submission" date="2022-11" db="UniProtKB">
        <authorList>
            <consortium name="WormBaseParasite"/>
        </authorList>
    </citation>
    <scope>IDENTIFICATION</scope>
</reference>
<evidence type="ECO:0000256" key="9">
    <source>
        <dbReference type="ARBA" id="ARBA00022840"/>
    </source>
</evidence>
<dbReference type="InterPro" id="IPR014001">
    <property type="entry name" value="Helicase_ATP-bd"/>
</dbReference>
<keyword evidence="10" id="KW-0809">Transit peptide</keyword>
<dbReference type="GO" id="GO:0045025">
    <property type="term" value="C:mitochondrial degradosome"/>
    <property type="evidence" value="ECO:0007669"/>
    <property type="project" value="TreeGrafter"/>
</dbReference>
<dbReference type="Pfam" id="PF18147">
    <property type="entry name" value="Suv3_C_1"/>
    <property type="match status" value="1"/>
</dbReference>
<comment type="cofactor">
    <cofactor evidence="2">
        <name>Mg(2+)</name>
        <dbReference type="ChEBI" id="CHEBI:18420"/>
    </cofactor>
</comment>
<dbReference type="Pfam" id="PF22527">
    <property type="entry name" value="DEXQc_Suv3"/>
    <property type="match status" value="1"/>
</dbReference>
<dbReference type="GO" id="GO:0000965">
    <property type="term" value="P:mitochondrial RNA 3'-end processing"/>
    <property type="evidence" value="ECO:0007669"/>
    <property type="project" value="TreeGrafter"/>
</dbReference>
<dbReference type="GO" id="GO:0003724">
    <property type="term" value="F:RNA helicase activity"/>
    <property type="evidence" value="ECO:0007669"/>
    <property type="project" value="UniProtKB-EC"/>
</dbReference>
<feature type="domain" description="Helicase C-terminal" evidence="15">
    <location>
        <begin position="443"/>
        <end position="604"/>
    </location>
</feature>
<dbReference type="InterPro" id="IPR027417">
    <property type="entry name" value="P-loop_NTPase"/>
</dbReference>
<dbReference type="CDD" id="cd17913">
    <property type="entry name" value="DEXQc_Suv3"/>
    <property type="match status" value="1"/>
</dbReference>
<comment type="subcellular location">
    <subcellularLocation>
        <location evidence="3">Mitochondrion</location>
    </subcellularLocation>
</comment>
<evidence type="ECO:0000256" key="1">
    <source>
        <dbReference type="ARBA" id="ARBA00001936"/>
    </source>
</evidence>
<dbReference type="InterPro" id="IPR055206">
    <property type="entry name" value="DEXQc_SUV3"/>
</dbReference>
<evidence type="ECO:0000313" key="16">
    <source>
        <dbReference type="Proteomes" id="UP000887574"/>
    </source>
</evidence>
<evidence type="ECO:0000256" key="8">
    <source>
        <dbReference type="ARBA" id="ARBA00022806"/>
    </source>
</evidence>
<dbReference type="InterPro" id="IPR001650">
    <property type="entry name" value="Helicase_C-like"/>
</dbReference>
<evidence type="ECO:0000256" key="7">
    <source>
        <dbReference type="ARBA" id="ARBA00022801"/>
    </source>
</evidence>
<evidence type="ECO:0000313" key="17">
    <source>
        <dbReference type="WBParaSite" id="jg11625"/>
    </source>
</evidence>
<keyword evidence="7" id="KW-0378">Hydrolase</keyword>
<evidence type="ECO:0000256" key="13">
    <source>
        <dbReference type="SAM" id="MobiDB-lite"/>
    </source>
</evidence>
<dbReference type="InterPro" id="IPR044774">
    <property type="entry name" value="Suv3_DEXQc"/>
</dbReference>